<accession>A0AAF0U873</accession>
<dbReference type="AlphaFoldDB" id="A0AAF0U873"/>
<dbReference type="InterPro" id="IPR043502">
    <property type="entry name" value="DNA/RNA_pol_sf"/>
</dbReference>
<name>A0AAF0U873_SOLVR</name>
<dbReference type="SUPFAM" id="SSF56672">
    <property type="entry name" value="DNA/RNA polymerases"/>
    <property type="match status" value="1"/>
</dbReference>
<evidence type="ECO:0000313" key="3">
    <source>
        <dbReference type="Proteomes" id="UP001234989"/>
    </source>
</evidence>
<dbReference type="InterPro" id="IPR053134">
    <property type="entry name" value="RNA-dir_DNA_polymerase"/>
</dbReference>
<reference evidence="2" key="1">
    <citation type="submission" date="2023-08" db="EMBL/GenBank/DDBJ databases">
        <title>A de novo genome assembly of Solanum verrucosum Schlechtendal, a Mexican diploid species geographically isolated from the other diploid A-genome species in potato relatives.</title>
        <authorList>
            <person name="Hosaka K."/>
        </authorList>
    </citation>
    <scope>NUCLEOTIDE SEQUENCE</scope>
    <source>
        <tissue evidence="2">Young leaves</tissue>
    </source>
</reference>
<dbReference type="Pfam" id="PF00078">
    <property type="entry name" value="RVT_1"/>
    <property type="match status" value="1"/>
</dbReference>
<dbReference type="Gene3D" id="3.30.70.270">
    <property type="match status" value="2"/>
</dbReference>
<dbReference type="Proteomes" id="UP001234989">
    <property type="component" value="Chromosome 8"/>
</dbReference>
<keyword evidence="3" id="KW-1185">Reference proteome</keyword>
<feature type="domain" description="Reverse transcriptase" evidence="1">
    <location>
        <begin position="113"/>
        <end position="262"/>
    </location>
</feature>
<dbReference type="CDD" id="cd01647">
    <property type="entry name" value="RT_LTR"/>
    <property type="match status" value="1"/>
</dbReference>
<proteinExistence type="predicted"/>
<protein>
    <recommendedName>
        <fullName evidence="1">Reverse transcriptase domain-containing protein</fullName>
    </recommendedName>
</protein>
<dbReference type="FunFam" id="3.30.70.270:FF:000020">
    <property type="entry name" value="Transposon Tf2-6 polyprotein-like Protein"/>
    <property type="match status" value="1"/>
</dbReference>
<dbReference type="PANTHER" id="PTHR24559">
    <property type="entry name" value="TRANSPOSON TY3-I GAG-POL POLYPROTEIN"/>
    <property type="match status" value="1"/>
</dbReference>
<organism evidence="2 3">
    <name type="scientific">Solanum verrucosum</name>
    <dbReference type="NCBI Taxonomy" id="315347"/>
    <lineage>
        <taxon>Eukaryota</taxon>
        <taxon>Viridiplantae</taxon>
        <taxon>Streptophyta</taxon>
        <taxon>Embryophyta</taxon>
        <taxon>Tracheophyta</taxon>
        <taxon>Spermatophyta</taxon>
        <taxon>Magnoliopsida</taxon>
        <taxon>eudicotyledons</taxon>
        <taxon>Gunneridae</taxon>
        <taxon>Pentapetalae</taxon>
        <taxon>asterids</taxon>
        <taxon>lamiids</taxon>
        <taxon>Solanales</taxon>
        <taxon>Solanaceae</taxon>
        <taxon>Solanoideae</taxon>
        <taxon>Solaneae</taxon>
        <taxon>Solanum</taxon>
    </lineage>
</organism>
<gene>
    <name evidence="2" type="ORF">MTR67_034393</name>
</gene>
<dbReference type="PANTHER" id="PTHR24559:SF444">
    <property type="entry name" value="REVERSE TRANSCRIPTASE DOMAIN-CONTAINING PROTEIN"/>
    <property type="match status" value="1"/>
</dbReference>
<dbReference type="EMBL" id="CP133619">
    <property type="protein sequence ID" value="WMV41008.1"/>
    <property type="molecule type" value="Genomic_DNA"/>
</dbReference>
<dbReference type="Gene3D" id="3.10.10.10">
    <property type="entry name" value="HIV Type 1 Reverse Transcriptase, subunit A, domain 1"/>
    <property type="match status" value="1"/>
</dbReference>
<evidence type="ECO:0000259" key="1">
    <source>
        <dbReference type="Pfam" id="PF00078"/>
    </source>
</evidence>
<dbReference type="InterPro" id="IPR043128">
    <property type="entry name" value="Rev_trsase/Diguanyl_cyclase"/>
</dbReference>
<evidence type="ECO:0000313" key="2">
    <source>
        <dbReference type="EMBL" id="WMV41008.1"/>
    </source>
</evidence>
<dbReference type="InterPro" id="IPR000477">
    <property type="entry name" value="RT_dom"/>
</dbReference>
<sequence length="336" mass="39544">MISKGYIYHFIWVKDSNSETPTLESVLVVNEFLEVFPGDLPGVPLEREIDFGIDLLPDTQPISIPSFRMAPAELKEWKEQLKDLLDKGFIRPNISPWGALVLFVKKNDVSLIMYNDYRQLNKVTINNKYLIPRFDDLFDQLQGASCFYKRDIRSDYHQLKVRDSDILKTSFRTRYGHYEFVVMFSGLTNAHATFIDLMNMEFKQYLDLFVIVFIDYILIYSRSEEEHVTYLRVVLQTLKDRQLFSNFSKCEFWLQSIAFLCHVVSIEGIRVDSQKIEAVQHWPRPTSPTDIKIFWGLAGYYRIFIEGFSSIASPLTKLTQKKYKFQWSDECEKNFS</sequence>